<dbReference type="CDD" id="cd00155">
    <property type="entry name" value="RasGEF"/>
    <property type="match status" value="1"/>
</dbReference>
<dbReference type="Pfam" id="PF00618">
    <property type="entry name" value="RasGEF_N"/>
    <property type="match status" value="1"/>
</dbReference>
<dbReference type="SMART" id="SM00326">
    <property type="entry name" value="SH3"/>
    <property type="match status" value="1"/>
</dbReference>
<feature type="compositionally biased region" description="Pro residues" evidence="5">
    <location>
        <begin position="100"/>
        <end position="109"/>
    </location>
</feature>
<proteinExistence type="predicted"/>
<dbReference type="SUPFAM" id="SSF48366">
    <property type="entry name" value="Ras GEF"/>
    <property type="match status" value="1"/>
</dbReference>
<dbReference type="PROSITE" id="PS50020">
    <property type="entry name" value="WW_DOMAIN_2"/>
    <property type="match status" value="2"/>
</dbReference>
<feature type="domain" description="Ras-GEF" evidence="7">
    <location>
        <begin position="1019"/>
        <end position="1257"/>
    </location>
</feature>
<dbReference type="OrthoDB" id="546434at2759"/>
<evidence type="ECO:0000256" key="1">
    <source>
        <dbReference type="ARBA" id="ARBA00022443"/>
    </source>
</evidence>
<evidence type="ECO:0000259" key="9">
    <source>
        <dbReference type="PROSITE" id="PS50212"/>
    </source>
</evidence>
<evidence type="ECO:0000256" key="3">
    <source>
        <dbReference type="PROSITE-ProRule" id="PRU00168"/>
    </source>
</evidence>
<keyword evidence="1 4" id="KW-0728">SH3 domain</keyword>
<dbReference type="InterPro" id="IPR019804">
    <property type="entry name" value="Ras_G-nucl-exch_fac_CS"/>
</dbReference>
<dbReference type="Proteomes" id="UP000193560">
    <property type="component" value="Unassembled WGS sequence"/>
</dbReference>
<dbReference type="InterPro" id="IPR008937">
    <property type="entry name" value="Ras-like_GEF"/>
</dbReference>
<dbReference type="PANTHER" id="PTHR23113">
    <property type="entry name" value="GUANINE NUCLEOTIDE EXCHANGE FACTOR"/>
    <property type="match status" value="1"/>
</dbReference>
<feature type="compositionally biased region" description="Basic and acidic residues" evidence="5">
    <location>
        <begin position="247"/>
        <end position="260"/>
    </location>
</feature>
<dbReference type="InterPro" id="IPR056685">
    <property type="entry name" value="DUF7783"/>
</dbReference>
<evidence type="ECO:0000256" key="2">
    <source>
        <dbReference type="ARBA" id="ARBA00022658"/>
    </source>
</evidence>
<feature type="region of interest" description="Disordered" evidence="5">
    <location>
        <begin position="194"/>
        <end position="261"/>
    </location>
</feature>
<organism evidence="10 11">
    <name type="scientific">Absidia repens</name>
    <dbReference type="NCBI Taxonomy" id="90262"/>
    <lineage>
        <taxon>Eukaryota</taxon>
        <taxon>Fungi</taxon>
        <taxon>Fungi incertae sedis</taxon>
        <taxon>Mucoromycota</taxon>
        <taxon>Mucoromycotina</taxon>
        <taxon>Mucoromycetes</taxon>
        <taxon>Mucorales</taxon>
        <taxon>Cunninghamellaceae</taxon>
        <taxon>Absidia</taxon>
    </lineage>
</organism>
<feature type="compositionally biased region" description="Low complexity" evidence="5">
    <location>
        <begin position="200"/>
        <end position="218"/>
    </location>
</feature>
<dbReference type="CDD" id="cd11883">
    <property type="entry name" value="SH3_Sdc25"/>
    <property type="match status" value="1"/>
</dbReference>
<dbReference type="SUPFAM" id="SSF50044">
    <property type="entry name" value="SH3-domain"/>
    <property type="match status" value="1"/>
</dbReference>
<dbReference type="SMART" id="SM00147">
    <property type="entry name" value="RasGEF"/>
    <property type="match status" value="1"/>
</dbReference>
<dbReference type="InterPro" id="IPR001895">
    <property type="entry name" value="RASGEF_cat_dom"/>
</dbReference>
<dbReference type="Pfam" id="PF25006">
    <property type="entry name" value="DUF7783"/>
    <property type="match status" value="1"/>
</dbReference>
<dbReference type="SMART" id="SM00456">
    <property type="entry name" value="WW"/>
    <property type="match status" value="2"/>
</dbReference>
<comment type="caution">
    <text evidence="10">The sequence shown here is derived from an EMBL/GenBank/DDBJ whole genome shotgun (WGS) entry which is preliminary data.</text>
</comment>
<dbReference type="PROSITE" id="PS50009">
    <property type="entry name" value="RASGEF_CAT"/>
    <property type="match status" value="1"/>
</dbReference>
<evidence type="ECO:0000256" key="5">
    <source>
        <dbReference type="SAM" id="MobiDB-lite"/>
    </source>
</evidence>
<dbReference type="PROSITE" id="PS00720">
    <property type="entry name" value="RASGEF"/>
    <property type="match status" value="1"/>
</dbReference>
<feature type="domain" description="SH3" evidence="6">
    <location>
        <begin position="5"/>
        <end position="64"/>
    </location>
</feature>
<evidence type="ECO:0000259" key="8">
    <source>
        <dbReference type="PROSITE" id="PS50020"/>
    </source>
</evidence>
<dbReference type="InterPro" id="IPR000651">
    <property type="entry name" value="Ras-like_Gua-exchang_fac_N"/>
</dbReference>
<feature type="domain" description="N-terminal Ras-GEF" evidence="9">
    <location>
        <begin position="852"/>
        <end position="981"/>
    </location>
</feature>
<evidence type="ECO:0000259" key="6">
    <source>
        <dbReference type="PROSITE" id="PS50002"/>
    </source>
</evidence>
<dbReference type="CDD" id="cd06224">
    <property type="entry name" value="REM"/>
    <property type="match status" value="1"/>
</dbReference>
<feature type="domain" description="WW" evidence="8">
    <location>
        <begin position="164"/>
        <end position="198"/>
    </location>
</feature>
<accession>A0A1X2I1V6</accession>
<dbReference type="Gene3D" id="2.20.70.10">
    <property type="match status" value="2"/>
</dbReference>
<dbReference type="GO" id="GO:0005886">
    <property type="term" value="C:plasma membrane"/>
    <property type="evidence" value="ECO:0007669"/>
    <property type="project" value="TreeGrafter"/>
</dbReference>
<dbReference type="SUPFAM" id="SSF51045">
    <property type="entry name" value="WW domain"/>
    <property type="match status" value="1"/>
</dbReference>
<dbReference type="FunFam" id="2.30.30.40:FF:000072">
    <property type="entry name" value="Unconventional Myosin IB"/>
    <property type="match status" value="1"/>
</dbReference>
<dbReference type="AlphaFoldDB" id="A0A1X2I1V6"/>
<dbReference type="PRINTS" id="PR00452">
    <property type="entry name" value="SH3DOMAIN"/>
</dbReference>
<feature type="region of interest" description="Disordered" evidence="5">
    <location>
        <begin position="765"/>
        <end position="809"/>
    </location>
</feature>
<dbReference type="Gene3D" id="1.10.840.10">
    <property type="entry name" value="Ras guanine-nucleotide exchange factors catalytic domain"/>
    <property type="match status" value="1"/>
</dbReference>
<dbReference type="InterPro" id="IPR036964">
    <property type="entry name" value="RASGEF_cat_dom_sf"/>
</dbReference>
<dbReference type="PROSITE" id="PS50002">
    <property type="entry name" value="SH3"/>
    <property type="match status" value="1"/>
</dbReference>
<dbReference type="EMBL" id="MCGE01000038">
    <property type="protein sequence ID" value="ORZ06664.1"/>
    <property type="molecule type" value="Genomic_DNA"/>
</dbReference>
<dbReference type="GO" id="GO:0005085">
    <property type="term" value="F:guanyl-nucleotide exchange factor activity"/>
    <property type="evidence" value="ECO:0007669"/>
    <property type="project" value="UniProtKB-KW"/>
</dbReference>
<feature type="region of interest" description="Disordered" evidence="5">
    <location>
        <begin position="682"/>
        <end position="709"/>
    </location>
</feature>
<feature type="compositionally biased region" description="Polar residues" evidence="5">
    <location>
        <begin position="693"/>
        <end position="709"/>
    </location>
</feature>
<dbReference type="InterPro" id="IPR001202">
    <property type="entry name" value="WW_dom"/>
</dbReference>
<dbReference type="SMART" id="SM00229">
    <property type="entry name" value="RasGEFN"/>
    <property type="match status" value="1"/>
</dbReference>
<dbReference type="InterPro" id="IPR023578">
    <property type="entry name" value="Ras_GEF_dom_sf"/>
</dbReference>
<name>A0A1X2I1V6_9FUNG</name>
<dbReference type="Pfam" id="PF00617">
    <property type="entry name" value="RasGEF"/>
    <property type="match status" value="1"/>
</dbReference>
<evidence type="ECO:0000313" key="10">
    <source>
        <dbReference type="EMBL" id="ORZ06664.1"/>
    </source>
</evidence>
<feature type="region of interest" description="Disordered" evidence="5">
    <location>
        <begin position="93"/>
        <end position="115"/>
    </location>
</feature>
<dbReference type="PANTHER" id="PTHR23113:SF368">
    <property type="entry name" value="CELL DIVISION CONTROL PROTEIN 25"/>
    <property type="match status" value="1"/>
</dbReference>
<evidence type="ECO:0000313" key="11">
    <source>
        <dbReference type="Proteomes" id="UP000193560"/>
    </source>
</evidence>
<keyword evidence="2 3" id="KW-0344">Guanine-nucleotide releasing factor</keyword>
<feature type="domain" description="WW" evidence="8">
    <location>
        <begin position="261"/>
        <end position="294"/>
    </location>
</feature>
<dbReference type="CDD" id="cd00201">
    <property type="entry name" value="WW"/>
    <property type="match status" value="1"/>
</dbReference>
<gene>
    <name evidence="10" type="ORF">BCR42DRAFT_426938</name>
</gene>
<reference evidence="10 11" key="1">
    <citation type="submission" date="2016-07" db="EMBL/GenBank/DDBJ databases">
        <title>Pervasive Adenine N6-methylation of Active Genes in Fungi.</title>
        <authorList>
            <consortium name="DOE Joint Genome Institute"/>
            <person name="Mondo S.J."/>
            <person name="Dannebaum R.O."/>
            <person name="Kuo R.C."/>
            <person name="Labutti K."/>
            <person name="Haridas S."/>
            <person name="Kuo A."/>
            <person name="Salamov A."/>
            <person name="Ahrendt S.R."/>
            <person name="Lipzen A."/>
            <person name="Sullivan W."/>
            <person name="Andreopoulos W.B."/>
            <person name="Clum A."/>
            <person name="Lindquist E."/>
            <person name="Daum C."/>
            <person name="Ramamoorthy G.K."/>
            <person name="Gryganskyi A."/>
            <person name="Culley D."/>
            <person name="Magnuson J.K."/>
            <person name="James T.Y."/>
            <person name="O'Malley M.A."/>
            <person name="Stajich J.E."/>
            <person name="Spatafora J.W."/>
            <person name="Visel A."/>
            <person name="Grigoriev I.V."/>
        </authorList>
    </citation>
    <scope>NUCLEOTIDE SEQUENCE [LARGE SCALE GENOMIC DNA]</scope>
    <source>
        <strain evidence="10 11">NRRL 1336</strain>
    </source>
</reference>
<evidence type="ECO:0000256" key="4">
    <source>
        <dbReference type="PROSITE-ProRule" id="PRU00192"/>
    </source>
</evidence>
<dbReference type="STRING" id="90262.A0A1X2I1V6"/>
<dbReference type="PROSITE" id="PS50212">
    <property type="entry name" value="RASGEF_NTER"/>
    <property type="match status" value="1"/>
</dbReference>
<protein>
    <submittedName>
        <fullName evidence="10">Ras guanine nucleotide exchange factor domain-containing protein</fullName>
    </submittedName>
</protein>
<evidence type="ECO:0000259" key="7">
    <source>
        <dbReference type="PROSITE" id="PS50009"/>
    </source>
</evidence>
<dbReference type="InterPro" id="IPR036028">
    <property type="entry name" value="SH3-like_dom_sf"/>
</dbReference>
<dbReference type="InterPro" id="IPR036020">
    <property type="entry name" value="WW_dom_sf"/>
</dbReference>
<dbReference type="InterPro" id="IPR001452">
    <property type="entry name" value="SH3_domain"/>
</dbReference>
<feature type="region of interest" description="Disordered" evidence="5">
    <location>
        <begin position="138"/>
        <end position="163"/>
    </location>
</feature>
<feature type="compositionally biased region" description="Acidic residues" evidence="5">
    <location>
        <begin position="219"/>
        <end position="239"/>
    </location>
</feature>
<dbReference type="Gene3D" id="1.20.870.10">
    <property type="entry name" value="Son of sevenless (SoS) protein Chain: S domain 1"/>
    <property type="match status" value="1"/>
</dbReference>
<dbReference type="Pfam" id="PF00018">
    <property type="entry name" value="SH3_1"/>
    <property type="match status" value="1"/>
</dbReference>
<keyword evidence="11" id="KW-1185">Reference proteome</keyword>
<dbReference type="Gene3D" id="2.30.30.40">
    <property type="entry name" value="SH3 Domains"/>
    <property type="match status" value="1"/>
</dbReference>
<sequence>MPTVPIICRVRALYSFKSNDRSSLQFEQGDCIEVLNKLKSGWWDGWCNGFRGWFPSNYVQVIEEYTNAIVVELPDITTKEQIQTTLLQQNSVGALSRPYTPNPSPPIPRIPQDSVPLQRNQEYRLSLPYNHTIDINIQQQQQQQQEQNHRKQRQQQKKQQQTRVALPANWIMEMTEDGTDCYYYNKLTGEMQISPPAQPSSLSSSSNLESGLNDNSNESTDDMDDDFSNQDKYEEEDFDFQSVSSQVDERESTVYDEEHSSMLPQNWSRRTNHQGRVYYCNLQTQDTTWDIKNIDPVTGNLLSSSNNGDQLLPAPIDHNNADKIHPSNTSTNAYGGKLDVNEPLTWSVLSTRIAVAISELNQAGKNEEKALFTKRASAVIDSIRLMLLASGTIDKDIDFIRTNAALRSHHRAMMAAMSKVMLTSFLTADNYNDNGNKLLSENNELLVSVRNFVGTCQDLAVPVQHIDPKLVLDDEEDESKQMPNQQKSDQAKYVLQHDLADNLDIYGTNMHESVDAILLSIKEGQLEKELLVTDSSRFRFGTNMFTQFRNLSSQTGQFLGLVDDIDFGAVKNSALMSDLLLNKQSLSDGLGRLFYQLQQLTNEHVPLGDILLDVQRAAESIHIPIRNICECINIMVYDCETSARPSLDTIQDATSLSPGNKTYINDNLQKCGESTVDICDGNQGAANDDEDSTTYNMEGSIFSGENTTYQGTELTEPSTVATSNSHEHHQSTLLKQAITTSPPKQSLGDSLANAKPSTTTAVVEKILQDPDLSSDKDRTTNTTATTPAPTPTPSAVPTPTQESEGAKSSHKLKKFFGDDVLSSDIATTKPSPSERPLYLQYDYDLTDISFNMEGNVKGGTLAALVERLTMHDYLDMNFNNTFLLTYRSFCTSTELLDLLEARYNLIPPSDIPDEDMEIWRQKKLKLVRLRVFNILKNWLEVYYNEEDHVILDRLMKFTDTTIRNTLSFSTDQLERLILKRKEGTEMDVGGLKKLVWTPQSIPQSILPRNPKKFKLLDLDPTELARQLTLMDFKMYSSIRTIECLDKSWSRETPDDTVPTAVNIRSSIEYCNQITSWVSDAILSQNDIKKRSNLIKFWAQVAEKCLDLNNFNTCMAILSAFDNSSVGRLKRTWEMVGARTNQILSHIRKIMGANRNFSEYRQLIHSVNPPCIPFLGIYLQDLTFIEDGNSNIIKNSKDLINFAKREKTAEVIREIQQYQTLFYKLKTVDEIQSFIKSNLQSTRDEDQLYKESLKLEPREREDEKITRLLQESGFL</sequence>
<dbReference type="GO" id="GO:0007265">
    <property type="term" value="P:Ras protein signal transduction"/>
    <property type="evidence" value="ECO:0007669"/>
    <property type="project" value="TreeGrafter"/>
</dbReference>